<dbReference type="GO" id="GO:0009507">
    <property type="term" value="C:chloroplast"/>
    <property type="evidence" value="ECO:0007669"/>
    <property type="project" value="TreeGrafter"/>
</dbReference>
<feature type="compositionally biased region" description="Acidic residues" evidence="2">
    <location>
        <begin position="59"/>
        <end position="68"/>
    </location>
</feature>
<feature type="coiled-coil region" evidence="1">
    <location>
        <begin position="153"/>
        <end position="190"/>
    </location>
</feature>
<dbReference type="AlphaFoldDB" id="A0A443NGM0"/>
<dbReference type="Proteomes" id="UP000283530">
    <property type="component" value="Unassembled WGS sequence"/>
</dbReference>
<protein>
    <submittedName>
        <fullName evidence="3">Uncharacterized protein</fullName>
    </submittedName>
</protein>
<comment type="caution">
    <text evidence="3">The sequence shown here is derived from an EMBL/GenBank/DDBJ whole genome shotgun (WGS) entry which is preliminary data.</text>
</comment>
<keyword evidence="1" id="KW-0175">Coiled coil</keyword>
<gene>
    <name evidence="3" type="ORF">CKAN_00615200</name>
</gene>
<reference evidence="3 4" key="1">
    <citation type="journal article" date="2019" name="Nat. Plants">
        <title>Stout camphor tree genome fills gaps in understanding of flowering plant genome evolution.</title>
        <authorList>
            <person name="Chaw S.M."/>
            <person name="Liu Y.C."/>
            <person name="Wu Y.W."/>
            <person name="Wang H.Y."/>
            <person name="Lin C.I."/>
            <person name="Wu C.S."/>
            <person name="Ke H.M."/>
            <person name="Chang L.Y."/>
            <person name="Hsu C.Y."/>
            <person name="Yang H.T."/>
            <person name="Sudianto E."/>
            <person name="Hsu M.H."/>
            <person name="Wu K.P."/>
            <person name="Wang L.N."/>
            <person name="Leebens-Mack J.H."/>
            <person name="Tsai I.J."/>
        </authorList>
    </citation>
    <scope>NUCLEOTIDE SEQUENCE [LARGE SCALE GENOMIC DNA]</scope>
    <source>
        <strain evidence="4">cv. Chaw 1501</strain>
        <tissue evidence="3">Young leaves</tissue>
    </source>
</reference>
<organism evidence="3 4">
    <name type="scientific">Cinnamomum micranthum f. kanehirae</name>
    <dbReference type="NCBI Taxonomy" id="337451"/>
    <lineage>
        <taxon>Eukaryota</taxon>
        <taxon>Viridiplantae</taxon>
        <taxon>Streptophyta</taxon>
        <taxon>Embryophyta</taxon>
        <taxon>Tracheophyta</taxon>
        <taxon>Spermatophyta</taxon>
        <taxon>Magnoliopsida</taxon>
        <taxon>Magnoliidae</taxon>
        <taxon>Laurales</taxon>
        <taxon>Lauraceae</taxon>
        <taxon>Cinnamomum</taxon>
    </lineage>
</organism>
<evidence type="ECO:0000313" key="3">
    <source>
        <dbReference type="EMBL" id="RWR77655.1"/>
    </source>
</evidence>
<feature type="region of interest" description="Disordered" evidence="2">
    <location>
        <begin position="52"/>
        <end position="142"/>
    </location>
</feature>
<evidence type="ECO:0000313" key="4">
    <source>
        <dbReference type="Proteomes" id="UP000283530"/>
    </source>
</evidence>
<dbReference type="PANTHER" id="PTHR36764">
    <property type="entry name" value="TRNA (ILE)-LYSIDINE SYNTHASE"/>
    <property type="match status" value="1"/>
</dbReference>
<proteinExistence type="predicted"/>
<sequence>MVAISLYRGNLHRVPDVPRRWPMPKHHLSLRDFKLLTRKRSNALSRLLRCSTTTKQEQEQQDEEEGIGDNDCSKQQHRHHQTDIAPKSNPLNINDNAHALPLPEDAPSKSKETDASDAGNDLGPEGGSPSKDLPAEKTPEAKIGEVTICSDVLSDREKRKRELEKNLHILKEKKHQLVQALKQILNAEEEIKKRNTLQMPGVRPPFPLQMEGTMETGSVTKHAVPRISSEVNINGDLEGESEDVSNHNAHARHFHHMHSTSPSAASPLRRPIHGSLQHNMVPLTSRSSFVAAGHTQTPPNMTVGVTASPSRFAPSGHQGHAANLPPLSVSGAHFTASSPSPAASSGTSAFRDSRLTSPSWN</sequence>
<feature type="compositionally biased region" description="Polar residues" evidence="2">
    <location>
        <begin position="293"/>
        <end position="309"/>
    </location>
</feature>
<dbReference type="EMBL" id="QPKB01000002">
    <property type="protein sequence ID" value="RWR77655.1"/>
    <property type="molecule type" value="Genomic_DNA"/>
</dbReference>
<evidence type="ECO:0000256" key="1">
    <source>
        <dbReference type="SAM" id="Coils"/>
    </source>
</evidence>
<dbReference type="OrthoDB" id="1922268at2759"/>
<keyword evidence="4" id="KW-1185">Reference proteome</keyword>
<accession>A0A443NGM0</accession>
<evidence type="ECO:0000256" key="2">
    <source>
        <dbReference type="SAM" id="MobiDB-lite"/>
    </source>
</evidence>
<feature type="compositionally biased region" description="Basic and acidic residues" evidence="2">
    <location>
        <begin position="133"/>
        <end position="142"/>
    </location>
</feature>
<dbReference type="PANTHER" id="PTHR36764:SF1">
    <property type="entry name" value="TRNA (ILE)-LYSIDINE SYNTHASE"/>
    <property type="match status" value="1"/>
</dbReference>
<feature type="compositionally biased region" description="Low complexity" evidence="2">
    <location>
        <begin position="335"/>
        <end position="349"/>
    </location>
</feature>
<name>A0A443NGM0_9MAGN</name>
<dbReference type="STRING" id="337451.A0A443NGM0"/>
<feature type="region of interest" description="Disordered" evidence="2">
    <location>
        <begin position="293"/>
        <end position="361"/>
    </location>
</feature>